<sequence length="384" mass="43285">MDNLLSLLQIATNIVNLMDVSSLSITTSIVVFVLLSASLCCHKNKPTDRADGNVSQSGIVEPSIRLCLPKKTRRSDSETSPLQSRSHRSRLRGKHLASLSSTQDSSITGRDTNENERSRYLKSGASNYGTANLTIPNIFNTENYIKRKHGLEDLDPTIFEKPVNMNCLTSNNQNQRSNSSSKTNRKSTNSMNKGESEQVDFDPSSQKRNLSPVTCTLFDRKGNSRSNKYEEHFRSESQGHFQNDRFRPNSVRSFVRDNVGDNDNYRPYSQQRKAARTTEKTTDKIKKKGDRVHTTTDKSEKKNDARNYSSANDSISRGKSHSENGRLSIEWGIEEVCGSEEGASRTAKASTSSESSEFVDKKIRQSQRAWNVERSKMHKQRAKN</sequence>
<evidence type="ECO:0000313" key="3">
    <source>
        <dbReference type="Proteomes" id="UP000031036"/>
    </source>
</evidence>
<proteinExistence type="predicted"/>
<feature type="compositionally biased region" description="Low complexity" evidence="1">
    <location>
        <begin position="170"/>
        <end position="190"/>
    </location>
</feature>
<name>A0A0B2VKJ3_TOXCA</name>
<feature type="compositionally biased region" description="Polar residues" evidence="1">
    <location>
        <begin position="306"/>
        <end position="317"/>
    </location>
</feature>
<evidence type="ECO:0000256" key="1">
    <source>
        <dbReference type="SAM" id="MobiDB-lite"/>
    </source>
</evidence>
<feature type="region of interest" description="Disordered" evidence="1">
    <location>
        <begin position="339"/>
        <end position="384"/>
    </location>
</feature>
<keyword evidence="3" id="KW-1185">Reference proteome</keyword>
<reference evidence="2 3" key="1">
    <citation type="submission" date="2014-11" db="EMBL/GenBank/DDBJ databases">
        <title>Genetic blueprint of the zoonotic pathogen Toxocara canis.</title>
        <authorList>
            <person name="Zhu X.-Q."/>
            <person name="Korhonen P.K."/>
            <person name="Cai H."/>
            <person name="Young N.D."/>
            <person name="Nejsum P."/>
            <person name="von Samson-Himmelstjerna G."/>
            <person name="Boag P.R."/>
            <person name="Tan P."/>
            <person name="Li Q."/>
            <person name="Min J."/>
            <person name="Yang Y."/>
            <person name="Wang X."/>
            <person name="Fang X."/>
            <person name="Hall R.S."/>
            <person name="Hofmann A."/>
            <person name="Sternberg P.W."/>
            <person name="Jex A.R."/>
            <person name="Gasser R.B."/>
        </authorList>
    </citation>
    <scope>NUCLEOTIDE SEQUENCE [LARGE SCALE GENOMIC DNA]</scope>
    <source>
        <strain evidence="2">PN_DK_2014</strain>
    </source>
</reference>
<feature type="compositionally biased region" description="Polar residues" evidence="1">
    <location>
        <begin position="98"/>
        <end position="110"/>
    </location>
</feature>
<dbReference type="Proteomes" id="UP000031036">
    <property type="component" value="Unassembled WGS sequence"/>
</dbReference>
<organism evidence="2 3">
    <name type="scientific">Toxocara canis</name>
    <name type="common">Canine roundworm</name>
    <dbReference type="NCBI Taxonomy" id="6265"/>
    <lineage>
        <taxon>Eukaryota</taxon>
        <taxon>Metazoa</taxon>
        <taxon>Ecdysozoa</taxon>
        <taxon>Nematoda</taxon>
        <taxon>Chromadorea</taxon>
        <taxon>Rhabditida</taxon>
        <taxon>Spirurina</taxon>
        <taxon>Ascaridomorpha</taxon>
        <taxon>Ascaridoidea</taxon>
        <taxon>Toxocaridae</taxon>
        <taxon>Toxocara</taxon>
    </lineage>
</organism>
<feature type="region of interest" description="Disordered" evidence="1">
    <location>
        <begin position="70"/>
        <end position="127"/>
    </location>
</feature>
<dbReference type="EMBL" id="JPKZ01001505">
    <property type="protein sequence ID" value="KHN81535.1"/>
    <property type="molecule type" value="Genomic_DNA"/>
</dbReference>
<accession>A0A0B2VKJ3</accession>
<feature type="compositionally biased region" description="Basic and acidic residues" evidence="1">
    <location>
        <begin position="218"/>
        <end position="247"/>
    </location>
</feature>
<evidence type="ECO:0000313" key="2">
    <source>
        <dbReference type="EMBL" id="KHN81535.1"/>
    </source>
</evidence>
<gene>
    <name evidence="2" type="ORF">Tcan_13656</name>
</gene>
<feature type="compositionally biased region" description="Basic residues" evidence="1">
    <location>
        <begin position="85"/>
        <end position="95"/>
    </location>
</feature>
<feature type="compositionally biased region" description="Basic and acidic residues" evidence="1">
    <location>
        <begin position="291"/>
        <end position="305"/>
    </location>
</feature>
<feature type="compositionally biased region" description="Low complexity" evidence="1">
    <location>
        <begin position="344"/>
        <end position="356"/>
    </location>
</feature>
<dbReference type="AlphaFoldDB" id="A0A0B2VKJ3"/>
<protein>
    <submittedName>
        <fullName evidence="2">Uncharacterized protein</fullName>
    </submittedName>
</protein>
<feature type="region of interest" description="Disordered" evidence="1">
    <location>
        <begin position="167"/>
        <end position="323"/>
    </location>
</feature>
<comment type="caution">
    <text evidence="2">The sequence shown here is derived from an EMBL/GenBank/DDBJ whole genome shotgun (WGS) entry which is preliminary data.</text>
</comment>
<feature type="compositionally biased region" description="Polar residues" evidence="1">
    <location>
        <begin position="203"/>
        <end position="214"/>
    </location>
</feature>